<gene>
    <name evidence="2" type="ordered locus">TREAZ_2431</name>
</gene>
<sequence>MKNIVIHILISIGFSFLIVQFQKIMDSQYLTEYLKGNLITIIIALLAINTATLGIILSRIREIINNLKQDYFINTKKQMLSSITEQIILVIISIIFFIINDSNWLIKNSEYRELIDTFCISLFIYDLIILYDTSKSIFIIVNFKNNNKADN</sequence>
<feature type="transmembrane region" description="Helical" evidence="1">
    <location>
        <begin position="37"/>
        <end position="58"/>
    </location>
</feature>
<reference evidence="2 3" key="2">
    <citation type="journal article" date="2011" name="ISME J.">
        <title>RNA-seq reveals cooperative metabolic interactions between two termite-gut spirochete species in co-culture.</title>
        <authorList>
            <person name="Rosenthal A.Z."/>
            <person name="Matson E.G."/>
            <person name="Eldar A."/>
            <person name="Leadbetter J.R."/>
        </authorList>
    </citation>
    <scope>NUCLEOTIDE SEQUENCE [LARGE SCALE GENOMIC DNA]</scope>
    <source>
        <strain evidence="3">ATCC BAA-888 / DSM 13862 / ZAS-9</strain>
    </source>
</reference>
<protein>
    <submittedName>
        <fullName evidence="2">Uncharacterized protein</fullName>
    </submittedName>
</protein>
<feature type="transmembrane region" description="Helical" evidence="1">
    <location>
        <begin position="5"/>
        <end position="25"/>
    </location>
</feature>
<dbReference type="KEGG" id="taz:TREAZ_2431"/>
<organism evidence="2 3">
    <name type="scientific">Leadbettera azotonutricia (strain ATCC BAA-888 / DSM 13862 / ZAS-9)</name>
    <name type="common">Treponema azotonutricium</name>
    <dbReference type="NCBI Taxonomy" id="545695"/>
    <lineage>
        <taxon>Bacteria</taxon>
        <taxon>Pseudomonadati</taxon>
        <taxon>Spirochaetota</taxon>
        <taxon>Spirochaetia</taxon>
        <taxon>Spirochaetales</taxon>
        <taxon>Breznakiellaceae</taxon>
        <taxon>Leadbettera</taxon>
    </lineage>
</organism>
<proteinExistence type="predicted"/>
<dbReference type="Proteomes" id="UP000009222">
    <property type="component" value="Chromosome"/>
</dbReference>
<feature type="transmembrane region" description="Helical" evidence="1">
    <location>
        <begin position="111"/>
        <end position="131"/>
    </location>
</feature>
<keyword evidence="3" id="KW-1185">Reference proteome</keyword>
<dbReference type="STRING" id="545695.TREAZ_2431"/>
<evidence type="ECO:0000256" key="1">
    <source>
        <dbReference type="SAM" id="Phobius"/>
    </source>
</evidence>
<keyword evidence="1" id="KW-0472">Membrane</keyword>
<name>F5YFT6_LEAAZ</name>
<dbReference type="InParanoid" id="F5YFT6"/>
<dbReference type="AlphaFoldDB" id="F5YFT6"/>
<reference evidence="3" key="1">
    <citation type="submission" date="2009-12" db="EMBL/GenBank/DDBJ databases">
        <title>Complete sequence of Treponema azotonutricium strain ZAS-9.</title>
        <authorList>
            <person name="Tetu S.G."/>
            <person name="Matson E."/>
            <person name="Ren Q."/>
            <person name="Seshadri R."/>
            <person name="Elbourne L."/>
            <person name="Hassan K.A."/>
            <person name="Durkin A."/>
            <person name="Radune D."/>
            <person name="Mohamoud Y."/>
            <person name="Shay R."/>
            <person name="Jin S."/>
            <person name="Zhang X."/>
            <person name="Lucey K."/>
            <person name="Ballor N.R."/>
            <person name="Ottesen E."/>
            <person name="Rosenthal R."/>
            <person name="Allen A."/>
            <person name="Leadbetter J.R."/>
            <person name="Paulsen I.T."/>
        </authorList>
    </citation>
    <scope>NUCLEOTIDE SEQUENCE [LARGE SCALE GENOMIC DNA]</scope>
    <source>
        <strain evidence="3">ATCC BAA-888 / DSM 13862 / ZAS-9</strain>
    </source>
</reference>
<evidence type="ECO:0000313" key="3">
    <source>
        <dbReference type="Proteomes" id="UP000009222"/>
    </source>
</evidence>
<dbReference type="HOGENOM" id="CLU_145921_0_0_12"/>
<dbReference type="OrthoDB" id="9554413at2"/>
<keyword evidence="1" id="KW-0812">Transmembrane</keyword>
<keyword evidence="1" id="KW-1133">Transmembrane helix</keyword>
<dbReference type="eggNOG" id="ENOG50334NY">
    <property type="taxonomic scope" value="Bacteria"/>
</dbReference>
<evidence type="ECO:0000313" key="2">
    <source>
        <dbReference type="EMBL" id="AEF81718.1"/>
    </source>
</evidence>
<dbReference type="EMBL" id="CP001841">
    <property type="protein sequence ID" value="AEF81718.1"/>
    <property type="molecule type" value="Genomic_DNA"/>
</dbReference>
<dbReference type="RefSeq" id="WP_015713087.1">
    <property type="nucleotide sequence ID" value="NC_015577.1"/>
</dbReference>
<accession>F5YFT6</accession>
<feature type="transmembrane region" description="Helical" evidence="1">
    <location>
        <begin position="79"/>
        <end position="99"/>
    </location>
</feature>